<dbReference type="RefSeq" id="WP_094367246.1">
    <property type="nucleotide sequence ID" value="NZ_NOJY02000004.1"/>
</dbReference>
<dbReference type="Proteomes" id="UP000215694">
    <property type="component" value="Unassembled WGS sequence"/>
</dbReference>
<comment type="caution">
    <text evidence="1">The sequence shown here is derived from an EMBL/GenBank/DDBJ whole genome shotgun (WGS) entry which is preliminary data.</text>
</comment>
<dbReference type="InterPro" id="IPR036412">
    <property type="entry name" value="HAD-like_sf"/>
</dbReference>
<gene>
    <name evidence="1" type="ORF">CHL78_003535</name>
</gene>
<accession>A0A371J8D7</accession>
<dbReference type="AlphaFoldDB" id="A0A371J8D7"/>
<proteinExistence type="predicted"/>
<dbReference type="CDD" id="cd16423">
    <property type="entry name" value="HAD_BPGM-like"/>
    <property type="match status" value="1"/>
</dbReference>
<dbReference type="Gene3D" id="3.40.50.1000">
    <property type="entry name" value="HAD superfamily/HAD-like"/>
    <property type="match status" value="1"/>
</dbReference>
<dbReference type="OrthoDB" id="9797743at2"/>
<dbReference type="PANTHER" id="PTHR18901">
    <property type="entry name" value="2-DEOXYGLUCOSE-6-PHOSPHATE PHOSPHATASE 2"/>
    <property type="match status" value="1"/>
</dbReference>
<dbReference type="EMBL" id="NOJY02000004">
    <property type="protein sequence ID" value="RDY29004.1"/>
    <property type="molecule type" value="Genomic_DNA"/>
</dbReference>
<dbReference type="InterPro" id="IPR006439">
    <property type="entry name" value="HAD-SF_hydro_IA"/>
</dbReference>
<dbReference type="SFLD" id="SFLDS00003">
    <property type="entry name" value="Haloacid_Dehalogenase"/>
    <property type="match status" value="1"/>
</dbReference>
<dbReference type="Pfam" id="PF13419">
    <property type="entry name" value="HAD_2"/>
    <property type="match status" value="1"/>
</dbReference>
<dbReference type="SUPFAM" id="SSF56784">
    <property type="entry name" value="HAD-like"/>
    <property type="match status" value="1"/>
</dbReference>
<dbReference type="InterPro" id="IPR023214">
    <property type="entry name" value="HAD_sf"/>
</dbReference>
<reference evidence="1 2" key="1">
    <citation type="journal article" date="2017" name="Genome Announc.">
        <title>Draft Genome Sequence of Romboutsia weinsteinii sp. nov. Strain CCRI-19649(T) Isolated from Surface Water.</title>
        <authorList>
            <person name="Maheux A.F."/>
            <person name="Boudreau D.K."/>
            <person name="Berube E."/>
            <person name="Boissinot M."/>
            <person name="Cantin P."/>
            <person name="Raymond F."/>
            <person name="Corbeil J."/>
            <person name="Omar R.F."/>
            <person name="Bergeron M.G."/>
        </authorList>
    </citation>
    <scope>NUCLEOTIDE SEQUENCE [LARGE SCALE GENOMIC DNA]</scope>
    <source>
        <strain evidence="1 2">CCRI-19649</strain>
    </source>
</reference>
<dbReference type="SFLD" id="SFLDG01135">
    <property type="entry name" value="C1.5.6:_HAD__Beta-PGM__Phospha"/>
    <property type="match status" value="1"/>
</dbReference>
<sequence length="219" mass="25008">MLKAVIFDMDGVIVNTEPIYYKVIKELLNEMGHDIDYKEYEKLIGTTNEYTWDSLKKKFFITRDTYELIDEMMLLKEVIIKRDGYQIIDGIKELILDLKSNNIKLAVASSSPISDILDVTISTEIHKYFDKLITGESVPKSKPFPDVFLKAAKELNVEPEECIVIEDSKSGVSAAKSANMKCIGFKNIDSGNQDLNRADSLVESIKDLNYEFLKNVYLR</sequence>
<dbReference type="PANTHER" id="PTHR18901:SF38">
    <property type="entry name" value="PSEUDOURIDINE-5'-PHOSPHATASE"/>
    <property type="match status" value="1"/>
</dbReference>
<dbReference type="SFLD" id="SFLDG01129">
    <property type="entry name" value="C1.5:_HAD__Beta-PGM__Phosphata"/>
    <property type="match status" value="1"/>
</dbReference>
<dbReference type="InterPro" id="IPR023198">
    <property type="entry name" value="PGP-like_dom2"/>
</dbReference>
<dbReference type="InterPro" id="IPR041492">
    <property type="entry name" value="HAD_2"/>
</dbReference>
<evidence type="ECO:0000313" key="1">
    <source>
        <dbReference type="EMBL" id="RDY29004.1"/>
    </source>
</evidence>
<dbReference type="Gene3D" id="1.10.150.240">
    <property type="entry name" value="Putative phosphatase, domain 2"/>
    <property type="match status" value="1"/>
</dbReference>
<protein>
    <submittedName>
        <fullName evidence="1">HAD family phosphatase</fullName>
    </submittedName>
</protein>
<organism evidence="1 2">
    <name type="scientific">Romboutsia weinsteinii</name>
    <dbReference type="NCBI Taxonomy" id="2020949"/>
    <lineage>
        <taxon>Bacteria</taxon>
        <taxon>Bacillati</taxon>
        <taxon>Bacillota</taxon>
        <taxon>Clostridia</taxon>
        <taxon>Peptostreptococcales</taxon>
        <taxon>Peptostreptococcaceae</taxon>
        <taxon>Romboutsia</taxon>
    </lineage>
</organism>
<keyword evidence="2" id="KW-1185">Reference proteome</keyword>
<evidence type="ECO:0000313" key="2">
    <source>
        <dbReference type="Proteomes" id="UP000215694"/>
    </source>
</evidence>
<name>A0A371J8D7_9FIRM</name>
<dbReference type="NCBIfam" id="TIGR01509">
    <property type="entry name" value="HAD-SF-IA-v3"/>
    <property type="match status" value="1"/>
</dbReference>